<comment type="caution">
    <text evidence="4">The sequence shown here is derived from an EMBL/GenBank/DDBJ whole genome shotgun (WGS) entry which is preliminary data.</text>
</comment>
<evidence type="ECO:0000256" key="1">
    <source>
        <dbReference type="ARBA" id="ARBA00022679"/>
    </source>
</evidence>
<dbReference type="CDD" id="cd06422">
    <property type="entry name" value="NTP_transferase_like_1"/>
    <property type="match status" value="1"/>
</dbReference>
<sequence length="243" mass="25912">MRAMILAAGLGTRMRPLTDHTPKPLLKAGGRSLIEYHIANLRRAGITELVINTAWLGEQLAAALGDGSALGVRIQWSHEETPLETAGGIRRALPLLGEAPFIVVNGDIWTDYPFHHLPESLAGDAHLVLVDNPSHHPQGDFLLFCNEAPLAGDGQVQDNSASPAPGGRALTFSGIGVYRPALFAGLPDGAAPLAPLLRQAMAAGRVSGEYHRGHWFDIGTPQRLAALDQFLAHAQHEPTHPTS</sequence>
<dbReference type="Pfam" id="PF00483">
    <property type="entry name" value="NTP_transferase"/>
    <property type="match status" value="1"/>
</dbReference>
<dbReference type="RefSeq" id="WP_246950734.1">
    <property type="nucleotide sequence ID" value="NZ_JALKII010000003.1"/>
</dbReference>
<dbReference type="InterPro" id="IPR029044">
    <property type="entry name" value="Nucleotide-diphossugar_trans"/>
</dbReference>
<evidence type="ECO:0000256" key="2">
    <source>
        <dbReference type="ARBA" id="ARBA00022695"/>
    </source>
</evidence>
<proteinExistence type="predicted"/>
<dbReference type="NCBIfam" id="NF045761">
    <property type="entry name" value="NAMPUrTaseMurU"/>
    <property type="match status" value="1"/>
</dbReference>
<keyword evidence="2" id="KW-0548">Nucleotidyltransferase</keyword>
<organism evidence="4 5">
    <name type="scientific">Alcanivorax quisquiliarum</name>
    <dbReference type="NCBI Taxonomy" id="2933565"/>
    <lineage>
        <taxon>Bacteria</taxon>
        <taxon>Pseudomonadati</taxon>
        <taxon>Pseudomonadota</taxon>
        <taxon>Gammaproteobacteria</taxon>
        <taxon>Oceanospirillales</taxon>
        <taxon>Alcanivoracaceae</taxon>
        <taxon>Alcanivorax</taxon>
    </lineage>
</organism>
<dbReference type="InterPro" id="IPR005835">
    <property type="entry name" value="NTP_transferase_dom"/>
</dbReference>
<gene>
    <name evidence="4" type="ORF">MU846_06630</name>
</gene>
<dbReference type="InterPro" id="IPR050065">
    <property type="entry name" value="GlmU-like"/>
</dbReference>
<dbReference type="InterPro" id="IPR054790">
    <property type="entry name" value="MurU"/>
</dbReference>
<dbReference type="Proteomes" id="UP001165524">
    <property type="component" value="Unassembled WGS sequence"/>
</dbReference>
<dbReference type="Gene3D" id="3.90.550.10">
    <property type="entry name" value="Spore Coat Polysaccharide Biosynthesis Protein SpsA, Chain A"/>
    <property type="match status" value="1"/>
</dbReference>
<accession>A0ABT0E6C3</accession>
<evidence type="ECO:0000313" key="5">
    <source>
        <dbReference type="Proteomes" id="UP001165524"/>
    </source>
</evidence>
<dbReference type="PANTHER" id="PTHR43584">
    <property type="entry name" value="NUCLEOTIDYL TRANSFERASE"/>
    <property type="match status" value="1"/>
</dbReference>
<keyword evidence="1" id="KW-0808">Transferase</keyword>
<dbReference type="PANTHER" id="PTHR43584:SF8">
    <property type="entry name" value="N-ACETYLMURAMATE ALPHA-1-PHOSPHATE URIDYLYLTRANSFERASE"/>
    <property type="match status" value="1"/>
</dbReference>
<protein>
    <submittedName>
        <fullName evidence="4">Nucleotidyltransferase family protein</fullName>
    </submittedName>
</protein>
<keyword evidence="5" id="KW-1185">Reference proteome</keyword>
<name>A0ABT0E6C3_9GAMM</name>
<dbReference type="SUPFAM" id="SSF53448">
    <property type="entry name" value="Nucleotide-diphospho-sugar transferases"/>
    <property type="match status" value="1"/>
</dbReference>
<feature type="domain" description="Nucleotidyl transferase" evidence="3">
    <location>
        <begin position="3"/>
        <end position="120"/>
    </location>
</feature>
<evidence type="ECO:0000313" key="4">
    <source>
        <dbReference type="EMBL" id="MCK0537385.1"/>
    </source>
</evidence>
<reference evidence="4" key="1">
    <citation type="submission" date="2022-04" db="EMBL/GenBank/DDBJ databases">
        <title>Alcanivorax sp. CY1518 draft genome sequence.</title>
        <authorList>
            <person name="Zhao G."/>
            <person name="An M."/>
        </authorList>
    </citation>
    <scope>NUCLEOTIDE SEQUENCE</scope>
    <source>
        <strain evidence="4">CY1518</strain>
    </source>
</reference>
<evidence type="ECO:0000259" key="3">
    <source>
        <dbReference type="Pfam" id="PF00483"/>
    </source>
</evidence>
<dbReference type="EMBL" id="JALKII010000003">
    <property type="protein sequence ID" value="MCK0537385.1"/>
    <property type="molecule type" value="Genomic_DNA"/>
</dbReference>